<name>A0A5S9R723_MYCVN</name>
<dbReference type="Proteomes" id="UP000430146">
    <property type="component" value="Unassembled WGS sequence"/>
</dbReference>
<protein>
    <submittedName>
        <fullName evidence="1">Uncharacterized protein</fullName>
    </submittedName>
</protein>
<dbReference type="AlphaFoldDB" id="A0A5S9R723"/>
<dbReference type="RefSeq" id="WP_159233489.1">
    <property type="nucleotide sequence ID" value="NZ_CACSIP010000035.1"/>
</dbReference>
<sequence length="55" mass="5729">MNYRTAMAKAATEGQDEAVTLASMALALKGIMDQPGGAEHVAVSLVVAVSRLARR</sequence>
<accession>A0A5S9R723</accession>
<evidence type="ECO:0000313" key="2">
    <source>
        <dbReference type="Proteomes" id="UP000430146"/>
    </source>
</evidence>
<proteinExistence type="predicted"/>
<organism evidence="1 2">
    <name type="scientific">Mycolicibacterium vanbaalenii</name>
    <name type="common">Mycobacterium vanbaalenii</name>
    <dbReference type="NCBI Taxonomy" id="110539"/>
    <lineage>
        <taxon>Bacteria</taxon>
        <taxon>Bacillati</taxon>
        <taxon>Actinomycetota</taxon>
        <taxon>Actinomycetes</taxon>
        <taxon>Mycobacteriales</taxon>
        <taxon>Mycobacteriaceae</taxon>
        <taxon>Mycolicibacterium</taxon>
    </lineage>
</organism>
<keyword evidence="2" id="KW-1185">Reference proteome</keyword>
<gene>
    <name evidence="1" type="ORF">AELLOGFF_05524</name>
</gene>
<evidence type="ECO:0000313" key="1">
    <source>
        <dbReference type="EMBL" id="CAA0129298.1"/>
    </source>
</evidence>
<reference evidence="1 2" key="1">
    <citation type="submission" date="2019-11" db="EMBL/GenBank/DDBJ databases">
        <authorList>
            <person name="Holert J."/>
        </authorList>
    </citation>
    <scope>NUCLEOTIDE SEQUENCE [LARGE SCALE GENOMIC DNA]</scope>
    <source>
        <strain evidence="1">BC8_1</strain>
    </source>
</reference>
<dbReference type="EMBL" id="CACSIP010000035">
    <property type="protein sequence ID" value="CAA0129298.1"/>
    <property type="molecule type" value="Genomic_DNA"/>
</dbReference>